<proteinExistence type="predicted"/>
<dbReference type="GeneID" id="78896758"/>
<sequence length="145" mass="15764">MLKGINPRITPEMLYVMAQMGHGDDLAIVDANFPAYALARHLPHDRVLHFAGRLPGAVQTVLTLLPLDRFVPAAATTMQVVGDPEAVPAPVAEIIPIIEQAGSSLQSVERFDFYEMTRSCFAVLQTQEGRLYGNVILKKGVIPVG</sequence>
<dbReference type="Proteomes" id="UP000324507">
    <property type="component" value="Chromosome"/>
</dbReference>
<dbReference type="PANTHER" id="PTHR31690">
    <property type="entry name" value="FUCOSE MUTAROTASE"/>
    <property type="match status" value="1"/>
</dbReference>
<name>A0A1V0GRB5_9RHOB</name>
<dbReference type="Pfam" id="PF05025">
    <property type="entry name" value="RbsD_FucU"/>
    <property type="match status" value="1"/>
</dbReference>
<dbReference type="EMBL" id="CP031078">
    <property type="protein sequence ID" value="AYF02917.1"/>
    <property type="molecule type" value="Genomic_DNA"/>
</dbReference>
<accession>A0A1V0GRB5</accession>
<evidence type="ECO:0000256" key="2">
    <source>
        <dbReference type="ARBA" id="ARBA00023235"/>
    </source>
</evidence>
<reference evidence="4" key="3">
    <citation type="submission" date="2017-12" db="EMBL/GenBank/DDBJ databases">
        <title>FDA dAtabase for Regulatory Grade micrObial Sequences (FDA-ARGOS): Supporting development and validation of Infectious Disease Dx tests.</title>
        <authorList>
            <person name="Campos J."/>
            <person name="Goldberg B."/>
            <person name="Tallon L."/>
            <person name="Sadzewicz L."/>
            <person name="Sengamalay N."/>
            <person name="Ott S."/>
            <person name="Godinez A."/>
            <person name="Nagaraj S."/>
            <person name="Vyas G."/>
            <person name="Aluvathingal J."/>
            <person name="Nadendla S."/>
            <person name="Geyer C."/>
            <person name="Nandy P."/>
            <person name="Hobson J."/>
            <person name="Sichtig H."/>
        </authorList>
    </citation>
    <scope>NUCLEOTIDE SEQUENCE</scope>
    <source>
        <strain evidence="4">FDAARGOS_252</strain>
    </source>
</reference>
<reference evidence="6" key="4">
    <citation type="journal article" date="2018" name="Front. Microbiol.">
        <title>Genome Structure of the Opportunistic Pathogen Paracoccus yeei (Alphaproteobacteria) and Identification of Putative Virulence Factors.</title>
        <authorList>
            <person name="Lasek R."/>
            <person name="Szuplewska M."/>
            <person name="Mitura M."/>
            <person name="Decewicz P."/>
            <person name="Chmielowska C."/>
            <person name="Pawlot A."/>
            <person name="Sentkowska D."/>
            <person name="Czarnecki J."/>
            <person name="Bartosik D."/>
        </authorList>
    </citation>
    <scope>NUCLEOTIDE SEQUENCE</scope>
    <source>
        <strain evidence="6">CCUG 32053</strain>
    </source>
</reference>
<dbReference type="EMBL" id="CP020442">
    <property type="protein sequence ID" value="ARC36407.1"/>
    <property type="molecule type" value="Genomic_DNA"/>
</dbReference>
<comment type="catalytic activity">
    <reaction evidence="3">
        <text>alpha-L-fucose = beta-L-fucose</text>
        <dbReference type="Rhea" id="RHEA:25580"/>
        <dbReference type="ChEBI" id="CHEBI:42548"/>
        <dbReference type="ChEBI" id="CHEBI:42589"/>
        <dbReference type="EC" id="5.1.3.29"/>
    </reaction>
</comment>
<protein>
    <submittedName>
        <fullName evidence="4">Ribose ABC transporter</fullName>
    </submittedName>
</protein>
<dbReference type="SUPFAM" id="SSF102546">
    <property type="entry name" value="RbsD-like"/>
    <property type="match status" value="1"/>
</dbReference>
<dbReference type="GO" id="GO:0042806">
    <property type="term" value="F:fucose binding"/>
    <property type="evidence" value="ECO:0007669"/>
    <property type="project" value="TreeGrafter"/>
</dbReference>
<dbReference type="InterPro" id="IPR023750">
    <property type="entry name" value="RbsD-like_sf"/>
</dbReference>
<dbReference type="eggNOG" id="COG4154">
    <property type="taxonomic scope" value="Bacteria"/>
</dbReference>
<dbReference type="RefSeq" id="WP_028718526.1">
    <property type="nucleotide sequence ID" value="NZ_CAJGAB010000021.1"/>
</dbReference>
<reference evidence="8" key="1">
    <citation type="submission" date="2017-03" db="EMBL/GenBank/DDBJ databases">
        <title>FDA dAtabase for Regulatory Grade micrObial Sequences (FDA-ARGOS): Supporting development and validation of Infectious Disease Dx tests.</title>
        <authorList>
            <person name="Minogue T."/>
            <person name="Wolcott M."/>
            <person name="Wasieloski L."/>
            <person name="Aguilar W."/>
            <person name="Moore D."/>
            <person name="Tallon L."/>
            <person name="Sadzewicz L."/>
            <person name="Sengamalay N."/>
            <person name="Ott S."/>
            <person name="Godinez A."/>
            <person name="Nagaraj S."/>
            <person name="Nadendla S."/>
            <person name="Geyer C."/>
            <person name="Sichtig H."/>
        </authorList>
    </citation>
    <scope>NUCLEOTIDE SEQUENCE [LARGE SCALE GENOMIC DNA]</scope>
    <source>
        <strain evidence="8">FDAARGOS_252</strain>
    </source>
</reference>
<keyword evidence="2" id="KW-0413">Isomerase</keyword>
<gene>
    <name evidence="4" type="ORF">A6J80_08440</name>
    <name evidence="7" type="ORF">FOB51_05410</name>
    <name evidence="6" type="ORF">PY32053_03348</name>
    <name evidence="5" type="ORF">PYTT13_03600</name>
</gene>
<dbReference type="PANTHER" id="PTHR31690:SF4">
    <property type="entry name" value="FUCOSE MUTAROTASE"/>
    <property type="match status" value="1"/>
</dbReference>
<evidence type="ECO:0000313" key="5">
    <source>
        <dbReference type="EMBL" id="ATQ54980.1"/>
    </source>
</evidence>
<organism evidence="4 8">
    <name type="scientific">Paracoccus yeei</name>
    <dbReference type="NCBI Taxonomy" id="147645"/>
    <lineage>
        <taxon>Bacteria</taxon>
        <taxon>Pseudomonadati</taxon>
        <taxon>Pseudomonadota</taxon>
        <taxon>Alphaproteobacteria</taxon>
        <taxon>Rhodobacterales</taxon>
        <taxon>Paracoccaceae</taxon>
        <taxon>Paracoccus</taxon>
    </lineage>
</organism>
<dbReference type="EMBL" id="CP044081">
    <property type="protein sequence ID" value="QEU07488.1"/>
    <property type="molecule type" value="Genomic_DNA"/>
</dbReference>
<dbReference type="Proteomes" id="UP000191257">
    <property type="component" value="Chromosome"/>
</dbReference>
<dbReference type="AlphaFoldDB" id="A0A1V0GRB5"/>
<dbReference type="Gene3D" id="3.40.1650.10">
    <property type="entry name" value="RbsD-like domain"/>
    <property type="match status" value="1"/>
</dbReference>
<dbReference type="Proteomes" id="UP000272010">
    <property type="component" value="Chromosome"/>
</dbReference>
<evidence type="ECO:0000313" key="11">
    <source>
        <dbReference type="Proteomes" id="UP000324507"/>
    </source>
</evidence>
<evidence type="ECO:0000313" key="7">
    <source>
        <dbReference type="EMBL" id="QEU07488.1"/>
    </source>
</evidence>
<dbReference type="InterPro" id="IPR007721">
    <property type="entry name" value="RbsD_FucU"/>
</dbReference>
<dbReference type="EMBL" id="CP024422">
    <property type="protein sequence ID" value="ATQ54980.1"/>
    <property type="molecule type" value="Genomic_DNA"/>
</dbReference>
<dbReference type="KEGG" id="pye:A6J80_08440"/>
<evidence type="ECO:0000313" key="10">
    <source>
        <dbReference type="Proteomes" id="UP000272010"/>
    </source>
</evidence>
<dbReference type="GO" id="GO:0062193">
    <property type="term" value="F:D-ribose pyranase activity"/>
    <property type="evidence" value="ECO:0007669"/>
    <property type="project" value="UniProtKB-EC"/>
</dbReference>
<dbReference type="GO" id="GO:0006004">
    <property type="term" value="P:fucose metabolic process"/>
    <property type="evidence" value="ECO:0007669"/>
    <property type="project" value="TreeGrafter"/>
</dbReference>
<dbReference type="GO" id="GO:0036373">
    <property type="term" value="F:L-fucose mutarotase activity"/>
    <property type="evidence" value="ECO:0007669"/>
    <property type="project" value="UniProtKB-EC"/>
</dbReference>
<keyword evidence="8" id="KW-1185">Reference proteome</keyword>
<dbReference type="OrthoDB" id="7947972at2"/>
<evidence type="ECO:0000256" key="1">
    <source>
        <dbReference type="ARBA" id="ARBA00000223"/>
    </source>
</evidence>
<evidence type="ECO:0000256" key="3">
    <source>
        <dbReference type="ARBA" id="ARBA00036324"/>
    </source>
</evidence>
<comment type="catalytic activity">
    <reaction evidence="1">
        <text>beta-D-ribopyranose = beta-D-ribofuranose</text>
        <dbReference type="Rhea" id="RHEA:25432"/>
        <dbReference type="ChEBI" id="CHEBI:27476"/>
        <dbReference type="ChEBI" id="CHEBI:47002"/>
        <dbReference type="EC" id="5.4.99.62"/>
    </reaction>
</comment>
<dbReference type="Proteomes" id="UP000229314">
    <property type="component" value="Chromosome"/>
</dbReference>
<dbReference type="InterPro" id="IPR050443">
    <property type="entry name" value="RbsD/FucU_mutarotase"/>
</dbReference>
<reference evidence="10" key="5">
    <citation type="submission" date="2018-07" db="EMBL/GenBank/DDBJ databases">
        <title>Genome Structure of the Opportunistic Pathogen Paracoccus yeei (Alphaproteobacteria) and Identification of Putative Virulence Factors.</title>
        <authorList>
            <person name="Lasek R."/>
            <person name="Szuplewska M."/>
            <person name="Mitura M."/>
            <person name="Decewicz P."/>
            <person name="Chmielowska C."/>
            <person name="Pawlot A."/>
            <person name="Sentkowska D."/>
            <person name="Czarnecki J."/>
            <person name="Bartosik D."/>
        </authorList>
    </citation>
    <scope>NUCLEOTIDE SEQUENCE [LARGE SCALE GENOMIC DNA]</scope>
    <source>
        <strain evidence="10">CCUG 32053</strain>
    </source>
</reference>
<reference evidence="7 11" key="6">
    <citation type="submission" date="2019-09" db="EMBL/GenBank/DDBJ databases">
        <title>FDA dAtabase for Regulatory Grade micrObial Sequences (FDA-ARGOS): Supporting development and validation of Infectious Disease Dx tests.</title>
        <authorList>
            <person name="Sciortino C."/>
            <person name="Tallon L."/>
            <person name="Sadzewicz L."/>
            <person name="Vavikolanu K."/>
            <person name="Mehta A."/>
            <person name="Aluvathingal J."/>
            <person name="Nadendla S."/>
            <person name="Nandy P."/>
            <person name="Geyer C."/>
            <person name="Yan Y."/>
            <person name="Sichtig H."/>
        </authorList>
    </citation>
    <scope>NUCLEOTIDE SEQUENCE [LARGE SCALE GENOMIC DNA]</scope>
    <source>
        <strain evidence="7 11">FDAARGOS_643</strain>
    </source>
</reference>
<evidence type="ECO:0000313" key="4">
    <source>
        <dbReference type="EMBL" id="ARC36407.1"/>
    </source>
</evidence>
<evidence type="ECO:0000313" key="6">
    <source>
        <dbReference type="EMBL" id="AYF02917.1"/>
    </source>
</evidence>
<evidence type="ECO:0000313" key="8">
    <source>
        <dbReference type="Proteomes" id="UP000191257"/>
    </source>
</evidence>
<reference evidence="5 9" key="2">
    <citation type="submission" date="2017-10" db="EMBL/GenBank/DDBJ databases">
        <title>Complete genome sequence of Paracoccus yeei TT13 isolated from human skin.</title>
        <authorList>
            <person name="Lee K."/>
            <person name="Lim J.Y."/>
            <person name="Hwang I."/>
        </authorList>
    </citation>
    <scope>NUCLEOTIDE SEQUENCE [LARGE SCALE GENOMIC DNA]</scope>
    <source>
        <strain evidence="5 9">TT13</strain>
    </source>
</reference>
<evidence type="ECO:0000313" key="9">
    <source>
        <dbReference type="Proteomes" id="UP000229314"/>
    </source>
</evidence>